<dbReference type="InterPro" id="IPR037257">
    <property type="entry name" value="T2SS_E_N_sf"/>
</dbReference>
<dbReference type="Gene3D" id="3.30.300.160">
    <property type="entry name" value="Type II secretion system, protein E, N-terminal domain"/>
    <property type="match status" value="1"/>
</dbReference>
<accession>A0A062UB53</accession>
<dbReference type="Pfam" id="PF00437">
    <property type="entry name" value="T2SSE"/>
    <property type="match status" value="1"/>
</dbReference>
<dbReference type="GO" id="GO:0015627">
    <property type="term" value="C:type II protein secretion system complex"/>
    <property type="evidence" value="ECO:0007669"/>
    <property type="project" value="TreeGrafter"/>
</dbReference>
<dbReference type="RefSeq" id="WP_162176675.1">
    <property type="nucleotide sequence ID" value="NZ_AWFF01000029.1"/>
</dbReference>
<dbReference type="InterPro" id="IPR001482">
    <property type="entry name" value="T2SS/T4SS_dom"/>
</dbReference>
<evidence type="ECO:0000313" key="7">
    <source>
        <dbReference type="EMBL" id="KCZ55532.1"/>
    </source>
</evidence>
<dbReference type="Gene3D" id="3.30.450.90">
    <property type="match status" value="1"/>
</dbReference>
<dbReference type="InterPro" id="IPR054757">
    <property type="entry name" value="GSPE_N1E"/>
</dbReference>
<dbReference type="AlphaFoldDB" id="A0A062UB53"/>
<evidence type="ECO:0000313" key="8">
    <source>
        <dbReference type="Proteomes" id="UP000027037"/>
    </source>
</evidence>
<comment type="similarity">
    <text evidence="1">Belongs to the GSP E family.</text>
</comment>
<proteinExistence type="inferred from homology"/>
<dbReference type="SUPFAM" id="SSF160246">
    <property type="entry name" value="EspE N-terminal domain-like"/>
    <property type="match status" value="1"/>
</dbReference>
<evidence type="ECO:0000256" key="2">
    <source>
        <dbReference type="ARBA" id="ARBA00022741"/>
    </source>
</evidence>
<dbReference type="PATRIC" id="fig|1280946.3.peg.1092"/>
<dbReference type="SUPFAM" id="SSF52540">
    <property type="entry name" value="P-loop containing nucleoside triphosphate hydrolases"/>
    <property type="match status" value="1"/>
</dbReference>
<dbReference type="STRING" id="1280946.HY29_11495"/>
<feature type="domain" description="Bacterial type II secretion system protein E" evidence="5">
    <location>
        <begin position="108"/>
        <end position="488"/>
    </location>
</feature>
<keyword evidence="8" id="KW-1185">Reference proteome</keyword>
<comment type="caution">
    <text evidence="7">The sequence shown here is derived from an EMBL/GenBank/DDBJ whole genome shotgun (WGS) entry which is preliminary data.</text>
</comment>
<organism evidence="7 8">
    <name type="scientific">Hyphomonas beringensis</name>
    <dbReference type="NCBI Taxonomy" id="1280946"/>
    <lineage>
        <taxon>Bacteria</taxon>
        <taxon>Pseudomonadati</taxon>
        <taxon>Pseudomonadota</taxon>
        <taxon>Alphaproteobacteria</taxon>
        <taxon>Hyphomonadales</taxon>
        <taxon>Hyphomonadaceae</taxon>
        <taxon>Hyphomonas</taxon>
    </lineage>
</organism>
<sequence>MMDRATPSQFTYAFAKEKGLVVLPERDALTVGVRQGADPLSLVEARRALGAVFVLESLDKETYDRTLAEAFAQGPMADGDINAAVESRGGLESLIDDIPKAADLLEGQDDAPVIRLINGLIHEAIKRRASDIHIDPFESHLSIRYRIDGDLVEVLTPPRKLAAPIVSRIKVMARLDIAEKRLPQDGRISLSVGGRSIDVRVATLPTRYGERVVLRLLDTRNALVGLPELGMDEDTYARFTDALGQPNGVILVTGPVGSGKTTTLYASLSRLNNGRENIMTLEDPVEYGLPGISQTQMDHKVGLTFAATLRSILRQDPNIVMVGEIRDSETAEVAFEFASTGRLALSTLHTNSAAGAITRLRDMGVEAYLLASTLRAVMAQRLVRRLCPSCKTERPATAVELEGLGFDPHQEMVVAEPQGCLSCGNTGFDGRIGIYELLLVDQQIRQLLGEEASEDKIERAAFAAHDQLLDNARRYVVSGETSPAEVLRVCRREVRDARI</sequence>
<name>A0A062UB53_9PROT</name>
<dbReference type="GO" id="GO:0016887">
    <property type="term" value="F:ATP hydrolysis activity"/>
    <property type="evidence" value="ECO:0007669"/>
    <property type="project" value="TreeGrafter"/>
</dbReference>
<gene>
    <name evidence="7" type="ORF">HY29_11495</name>
</gene>
<dbReference type="CDD" id="cd01129">
    <property type="entry name" value="PulE-GspE-like"/>
    <property type="match status" value="1"/>
</dbReference>
<evidence type="ECO:0000256" key="1">
    <source>
        <dbReference type="ARBA" id="ARBA00006611"/>
    </source>
</evidence>
<dbReference type="PANTHER" id="PTHR30258:SF27">
    <property type="entry name" value="BACTERIOPHAGE ADSORPTION PROTEIN B-RELATED"/>
    <property type="match status" value="1"/>
</dbReference>
<dbReference type="InterPro" id="IPR027417">
    <property type="entry name" value="P-loop_NTPase"/>
</dbReference>
<dbReference type="Proteomes" id="UP000027037">
    <property type="component" value="Unassembled WGS sequence"/>
</dbReference>
<evidence type="ECO:0000259" key="5">
    <source>
        <dbReference type="Pfam" id="PF00437"/>
    </source>
</evidence>
<dbReference type="GO" id="GO:0015628">
    <property type="term" value="P:protein secretion by the type II secretion system"/>
    <property type="evidence" value="ECO:0007669"/>
    <property type="project" value="TreeGrafter"/>
</dbReference>
<keyword evidence="2" id="KW-0547">Nucleotide-binding</keyword>
<dbReference type="FunFam" id="3.30.450.90:FF:000001">
    <property type="entry name" value="Type II secretion system ATPase GspE"/>
    <property type="match status" value="1"/>
</dbReference>
<protein>
    <recommendedName>
        <fullName evidence="4">General secretion pathway protein E</fullName>
    </recommendedName>
</protein>
<dbReference type="PANTHER" id="PTHR30258">
    <property type="entry name" value="TYPE II SECRETION SYSTEM PROTEIN GSPE-RELATED"/>
    <property type="match status" value="1"/>
</dbReference>
<dbReference type="eggNOG" id="COG2804">
    <property type="taxonomic scope" value="Bacteria"/>
</dbReference>
<dbReference type="Gene3D" id="3.40.50.300">
    <property type="entry name" value="P-loop containing nucleotide triphosphate hydrolases"/>
    <property type="match status" value="1"/>
</dbReference>
<dbReference type="Pfam" id="PF22341">
    <property type="entry name" value="GSPE_N1E"/>
    <property type="match status" value="1"/>
</dbReference>
<evidence type="ECO:0000256" key="4">
    <source>
        <dbReference type="ARBA" id="ARBA00047206"/>
    </source>
</evidence>
<keyword evidence="3" id="KW-0067">ATP-binding</keyword>
<evidence type="ECO:0000259" key="6">
    <source>
        <dbReference type="Pfam" id="PF22341"/>
    </source>
</evidence>
<dbReference type="GO" id="GO:0005886">
    <property type="term" value="C:plasma membrane"/>
    <property type="evidence" value="ECO:0007669"/>
    <property type="project" value="TreeGrafter"/>
</dbReference>
<dbReference type="OrthoDB" id="9804785at2"/>
<dbReference type="EMBL" id="AWFF01000029">
    <property type="protein sequence ID" value="KCZ55532.1"/>
    <property type="molecule type" value="Genomic_DNA"/>
</dbReference>
<feature type="domain" description="Type II secretion system protein E N1E" evidence="6">
    <location>
        <begin position="11"/>
        <end position="71"/>
    </location>
</feature>
<dbReference type="GO" id="GO:0005524">
    <property type="term" value="F:ATP binding"/>
    <property type="evidence" value="ECO:0007669"/>
    <property type="project" value="UniProtKB-KW"/>
</dbReference>
<reference evidence="7 8" key="1">
    <citation type="journal article" date="2014" name="Antonie Van Leeuwenhoek">
        <title>Hyphomonas beringensis sp. nov. and Hyphomonas chukchiensis sp. nov., isolated from surface seawater of the Bering Sea and Chukchi Sea.</title>
        <authorList>
            <person name="Li C."/>
            <person name="Lai Q."/>
            <person name="Li G."/>
            <person name="Dong C."/>
            <person name="Wang J."/>
            <person name="Liao Y."/>
            <person name="Shao Z."/>
        </authorList>
    </citation>
    <scope>NUCLEOTIDE SEQUENCE [LARGE SCALE GENOMIC DNA]</scope>
    <source>
        <strain evidence="7 8">25B14_1</strain>
    </source>
</reference>
<evidence type="ECO:0000256" key="3">
    <source>
        <dbReference type="ARBA" id="ARBA00022840"/>
    </source>
</evidence>